<organism evidence="1 2">
    <name type="scientific">Zunongwangia atlantica 22II14-10F7</name>
    <dbReference type="NCBI Taxonomy" id="1185767"/>
    <lineage>
        <taxon>Bacteria</taxon>
        <taxon>Pseudomonadati</taxon>
        <taxon>Bacteroidota</taxon>
        <taxon>Flavobacteriia</taxon>
        <taxon>Flavobacteriales</taxon>
        <taxon>Flavobacteriaceae</taxon>
        <taxon>Zunongwangia</taxon>
    </lineage>
</organism>
<gene>
    <name evidence="1" type="ORF">IIF7_11867</name>
</gene>
<dbReference type="OrthoDB" id="9811959at2"/>
<dbReference type="EMBL" id="ARYN01000010">
    <property type="protein sequence ID" value="ORL45147.1"/>
    <property type="molecule type" value="Genomic_DNA"/>
</dbReference>
<evidence type="ECO:0000313" key="1">
    <source>
        <dbReference type="EMBL" id="ORL45147.1"/>
    </source>
</evidence>
<evidence type="ECO:0000313" key="2">
    <source>
        <dbReference type="Proteomes" id="UP000192746"/>
    </source>
</evidence>
<name>A0A1Y1T2B2_9FLAO</name>
<dbReference type="NCBIfam" id="TIGR02436">
    <property type="entry name" value="four helix bundle protein"/>
    <property type="match status" value="1"/>
</dbReference>
<dbReference type="Pfam" id="PF05635">
    <property type="entry name" value="23S_rRNA_IVP"/>
    <property type="match status" value="1"/>
</dbReference>
<dbReference type="Proteomes" id="UP000192746">
    <property type="component" value="Unassembled WGS sequence"/>
</dbReference>
<evidence type="ECO:0008006" key="3">
    <source>
        <dbReference type="Google" id="ProtNLM"/>
    </source>
</evidence>
<dbReference type="PANTHER" id="PTHR38471:SF2">
    <property type="entry name" value="FOUR HELIX BUNDLE PROTEIN"/>
    <property type="match status" value="1"/>
</dbReference>
<dbReference type="InterPro" id="IPR036583">
    <property type="entry name" value="23S_rRNA_IVS_sf"/>
</dbReference>
<comment type="caution">
    <text evidence="1">The sequence shown here is derived from an EMBL/GenBank/DDBJ whole genome shotgun (WGS) entry which is preliminary data.</text>
</comment>
<dbReference type="AlphaFoldDB" id="A0A1Y1T2B2"/>
<dbReference type="SUPFAM" id="SSF158446">
    <property type="entry name" value="IVS-encoded protein-like"/>
    <property type="match status" value="1"/>
</dbReference>
<dbReference type="CDD" id="cd16377">
    <property type="entry name" value="23S_rRNA_IVP_like"/>
    <property type="match status" value="1"/>
</dbReference>
<dbReference type="PANTHER" id="PTHR38471">
    <property type="entry name" value="FOUR HELIX BUNDLE PROTEIN"/>
    <property type="match status" value="1"/>
</dbReference>
<sequence>MIDYRKYTVWQKSHQLVLEIYSLTAYFPESEKFNLVSQIKRAAVSIPTNIAEGCGRETQKELVRFLFISSGSAHELEYLLLLSKDLKYINQEKYEAASAKIIEIKKMLASLIRKINSTIH</sequence>
<dbReference type="InterPro" id="IPR012657">
    <property type="entry name" value="23S_rRNA-intervening_sequence"/>
</dbReference>
<proteinExistence type="predicted"/>
<accession>A0A1Y1T2B2</accession>
<dbReference type="Gene3D" id="1.20.1440.60">
    <property type="entry name" value="23S rRNA-intervening sequence"/>
    <property type="match status" value="1"/>
</dbReference>
<reference evidence="1 2" key="1">
    <citation type="submission" date="2013-04" db="EMBL/GenBank/DDBJ databases">
        <title>Zunongwangia sp. 22II14-10F7 Genome Sequencing.</title>
        <authorList>
            <person name="Lai Q."/>
            <person name="Shao Z."/>
        </authorList>
    </citation>
    <scope>NUCLEOTIDE SEQUENCE [LARGE SCALE GENOMIC DNA]</scope>
    <source>
        <strain evidence="1 2">22II14-10F7</strain>
    </source>
</reference>
<keyword evidence="2" id="KW-1185">Reference proteome</keyword>
<dbReference type="STRING" id="1185767.IIF7_11867"/>
<protein>
    <recommendedName>
        <fullName evidence="3">S23 ribosomal protein</fullName>
    </recommendedName>
</protein>
<dbReference type="RefSeq" id="WP_084841917.1">
    <property type="nucleotide sequence ID" value="NZ_ARYN01000010.1"/>
</dbReference>